<evidence type="ECO:0000313" key="3">
    <source>
        <dbReference type="Proteomes" id="UP001500728"/>
    </source>
</evidence>
<comment type="caution">
    <text evidence="2">The sequence shown here is derived from an EMBL/GenBank/DDBJ whole genome shotgun (WGS) entry which is preliminary data.</text>
</comment>
<evidence type="ECO:0000313" key="2">
    <source>
        <dbReference type="EMBL" id="GAA3266992.1"/>
    </source>
</evidence>
<accession>A0ABP6R0K3</accession>
<name>A0ABP6R0K3_9ACTN</name>
<keyword evidence="3" id="KW-1185">Reference proteome</keyword>
<feature type="chain" id="PRO_5046968232" evidence="1">
    <location>
        <begin position="16"/>
        <end position="48"/>
    </location>
</feature>
<proteinExistence type="predicted"/>
<evidence type="ECO:0000256" key="1">
    <source>
        <dbReference type="SAM" id="SignalP"/>
    </source>
</evidence>
<feature type="signal peptide" evidence="1">
    <location>
        <begin position="1"/>
        <end position="15"/>
    </location>
</feature>
<dbReference type="Proteomes" id="UP001500728">
    <property type="component" value="Unassembled WGS sequence"/>
</dbReference>
<gene>
    <name evidence="2" type="ORF">GCM10010469_39150</name>
</gene>
<dbReference type="EMBL" id="BAAAUW010000018">
    <property type="protein sequence ID" value="GAA3266992.1"/>
    <property type="molecule type" value="Genomic_DNA"/>
</dbReference>
<sequence length="48" mass="4572">MARAAAAVAAFPAGAAPGAPVLAGLAARGCPPVREATPRGTLPAHLRA</sequence>
<protein>
    <submittedName>
        <fullName evidence="2">Uncharacterized protein</fullName>
    </submittedName>
</protein>
<reference evidence="3" key="1">
    <citation type="journal article" date="2019" name="Int. J. Syst. Evol. Microbiol.">
        <title>The Global Catalogue of Microorganisms (GCM) 10K type strain sequencing project: providing services to taxonomists for standard genome sequencing and annotation.</title>
        <authorList>
            <consortium name="The Broad Institute Genomics Platform"/>
            <consortium name="The Broad Institute Genome Sequencing Center for Infectious Disease"/>
            <person name="Wu L."/>
            <person name="Ma J."/>
        </authorList>
    </citation>
    <scope>NUCLEOTIDE SEQUENCE [LARGE SCALE GENOMIC DNA]</scope>
    <source>
        <strain evidence="3">JCM 9381</strain>
    </source>
</reference>
<keyword evidence="1" id="KW-0732">Signal</keyword>
<organism evidence="2 3">
    <name type="scientific">Streptomyces labedae</name>
    <dbReference type="NCBI Taxonomy" id="285569"/>
    <lineage>
        <taxon>Bacteria</taxon>
        <taxon>Bacillati</taxon>
        <taxon>Actinomycetota</taxon>
        <taxon>Actinomycetes</taxon>
        <taxon>Kitasatosporales</taxon>
        <taxon>Streptomycetaceae</taxon>
        <taxon>Streptomyces</taxon>
    </lineage>
</organism>